<dbReference type="EMBL" id="JBIAZU010000006">
    <property type="protein sequence ID" value="MFF5294616.1"/>
    <property type="molecule type" value="Genomic_DNA"/>
</dbReference>
<proteinExistence type="predicted"/>
<comment type="caution">
    <text evidence="4">The sequence shown here is derived from an EMBL/GenBank/DDBJ whole genome shotgun (WGS) entry which is preliminary data.</text>
</comment>
<accession>A0ABW6WQW8</accession>
<dbReference type="InterPro" id="IPR005084">
    <property type="entry name" value="CBM6"/>
</dbReference>
<evidence type="ECO:0000313" key="5">
    <source>
        <dbReference type="Proteomes" id="UP001602245"/>
    </source>
</evidence>
<evidence type="ECO:0000256" key="2">
    <source>
        <dbReference type="SAM" id="MobiDB-lite"/>
    </source>
</evidence>
<protein>
    <submittedName>
        <fullName evidence="4">DUF1996 domain-containing protein</fullName>
    </submittedName>
</protein>
<evidence type="ECO:0000256" key="1">
    <source>
        <dbReference type="ARBA" id="ARBA00022729"/>
    </source>
</evidence>
<dbReference type="Proteomes" id="UP001602245">
    <property type="component" value="Unassembled WGS sequence"/>
</dbReference>
<feature type="domain" description="CBM6" evidence="3">
    <location>
        <begin position="51"/>
        <end position="176"/>
    </location>
</feature>
<dbReference type="SMART" id="SM00606">
    <property type="entry name" value="CBD_IV"/>
    <property type="match status" value="1"/>
</dbReference>
<dbReference type="PANTHER" id="PTHR43662">
    <property type="match status" value="1"/>
</dbReference>
<evidence type="ECO:0000259" key="3">
    <source>
        <dbReference type="PROSITE" id="PS51175"/>
    </source>
</evidence>
<keyword evidence="5" id="KW-1185">Reference proteome</keyword>
<dbReference type="CDD" id="cd04084">
    <property type="entry name" value="CBM6_xylanase-like"/>
    <property type="match status" value="1"/>
</dbReference>
<dbReference type="PANTHER" id="PTHR43662:SF3">
    <property type="entry name" value="DOMAIN PROTEIN, PUTATIVE (AFU_ORTHOLOGUE AFUA_6G11970)-RELATED"/>
    <property type="match status" value="1"/>
</dbReference>
<dbReference type="InterPro" id="IPR018535">
    <property type="entry name" value="DUF1996"/>
</dbReference>
<dbReference type="SUPFAM" id="SSF49785">
    <property type="entry name" value="Galactose-binding domain-like"/>
    <property type="match status" value="1"/>
</dbReference>
<reference evidence="4 5" key="1">
    <citation type="submission" date="2024-10" db="EMBL/GenBank/DDBJ databases">
        <title>The Natural Products Discovery Center: Release of the First 8490 Sequenced Strains for Exploring Actinobacteria Biosynthetic Diversity.</title>
        <authorList>
            <person name="Kalkreuter E."/>
            <person name="Kautsar S.A."/>
            <person name="Yang D."/>
            <person name="Bader C.D."/>
            <person name="Teijaro C.N."/>
            <person name="Fluegel L."/>
            <person name="Davis C.M."/>
            <person name="Simpson J.R."/>
            <person name="Lauterbach L."/>
            <person name="Steele A.D."/>
            <person name="Gui C."/>
            <person name="Meng S."/>
            <person name="Li G."/>
            <person name="Viehrig K."/>
            <person name="Ye F."/>
            <person name="Su P."/>
            <person name="Kiefer A.F."/>
            <person name="Nichols A."/>
            <person name="Cepeda A.J."/>
            <person name="Yan W."/>
            <person name="Fan B."/>
            <person name="Jiang Y."/>
            <person name="Adhikari A."/>
            <person name="Zheng C.-J."/>
            <person name="Schuster L."/>
            <person name="Cowan T.M."/>
            <person name="Smanski M.J."/>
            <person name="Chevrette M.G."/>
            <person name="De Carvalho L.P.S."/>
            <person name="Shen B."/>
        </authorList>
    </citation>
    <scope>NUCLEOTIDE SEQUENCE [LARGE SCALE GENOMIC DNA]</scope>
    <source>
        <strain evidence="4 5">NPDC000087</strain>
    </source>
</reference>
<dbReference type="Pfam" id="PF09362">
    <property type="entry name" value="DUF1996"/>
    <property type="match status" value="1"/>
</dbReference>
<dbReference type="InterPro" id="IPR006584">
    <property type="entry name" value="Cellulose-bd_IV"/>
</dbReference>
<sequence length="501" mass="52746">MRSDALHVAPAAPRSRRRRTRVILASAVAAALVGSGIYIATADAAETIVPGRLQAEAWSAQNGARTETTSDKDGGRNVGWLKTGDWMRYDSVQIGGTVTARLASNNKAGGAVELRLGKPTGTLIASFPIAMTGGWQKWVTKTATIKQPPVGKQTLFAVMKSPQNSDFVNVNWFTLGATGAATPTPATPTTAATNTTKPTTPATTAPTTAPTTPSADGPGWVDVDQAKWAAQLAEFKAMTLRPITNNPVRVSEFNASCTVSHALPDDPIVFPNMPGASHMHSFLGNNGTNAGTTLDTLLTNTDSSCKPAEDHSAYWIPTLYENGKPVEPHGVTVYYGSRLPDPTKTVPFPQGFRMITGDAKRQVATPKGAPGQFWCAGMGGEIGRSTDGNWPVCAKTAELTFQLTFPDCWDGVHLDSPDHKSHVGPADSKGQCSGKFPVAIPSISFVIGYPTSGSSAGFKLSSGNASSMHGDAFLAWEPAPLGHRVKDCVVQHAKCNTSGTF</sequence>
<dbReference type="Pfam" id="PF03422">
    <property type="entry name" value="CBM_6"/>
    <property type="match status" value="1"/>
</dbReference>
<gene>
    <name evidence="4" type="ORF">ACFY35_34685</name>
</gene>
<feature type="compositionally biased region" description="Low complexity" evidence="2">
    <location>
        <begin position="180"/>
        <end position="213"/>
    </location>
</feature>
<name>A0ABW6WQW8_9ACTN</name>
<keyword evidence="1" id="KW-0732">Signal</keyword>
<dbReference type="Gene3D" id="2.60.120.260">
    <property type="entry name" value="Galactose-binding domain-like"/>
    <property type="match status" value="1"/>
</dbReference>
<feature type="region of interest" description="Disordered" evidence="2">
    <location>
        <begin position="180"/>
        <end position="218"/>
    </location>
</feature>
<dbReference type="RefSeq" id="WP_026206933.1">
    <property type="nucleotide sequence ID" value="NZ_JBIAZU010000006.1"/>
</dbReference>
<evidence type="ECO:0000313" key="4">
    <source>
        <dbReference type="EMBL" id="MFF5294616.1"/>
    </source>
</evidence>
<dbReference type="InterPro" id="IPR008979">
    <property type="entry name" value="Galactose-bd-like_sf"/>
</dbReference>
<organism evidence="4 5">
    <name type="scientific">Paractinoplanes globisporus</name>
    <dbReference type="NCBI Taxonomy" id="113565"/>
    <lineage>
        <taxon>Bacteria</taxon>
        <taxon>Bacillati</taxon>
        <taxon>Actinomycetota</taxon>
        <taxon>Actinomycetes</taxon>
        <taxon>Micromonosporales</taxon>
        <taxon>Micromonosporaceae</taxon>
        <taxon>Paractinoplanes</taxon>
    </lineage>
</organism>
<dbReference type="PROSITE" id="PS51175">
    <property type="entry name" value="CBM6"/>
    <property type="match status" value="1"/>
</dbReference>